<protein>
    <submittedName>
        <fullName evidence="1">Uncharacterized protein</fullName>
    </submittedName>
</protein>
<proteinExistence type="predicted"/>
<dbReference type="RefSeq" id="WP_348518470.1">
    <property type="nucleotide sequence ID" value="NZ_CP155620.1"/>
</dbReference>
<organism evidence="1">
    <name type="scientific">Campylobacter sp. CCS1377</name>
    <dbReference type="NCBI Taxonomy" id="3158229"/>
    <lineage>
        <taxon>Bacteria</taxon>
        <taxon>Pseudomonadati</taxon>
        <taxon>Campylobacterota</taxon>
        <taxon>Epsilonproteobacteria</taxon>
        <taxon>Campylobacterales</taxon>
        <taxon>Campylobacteraceae</taxon>
        <taxon>Campylobacter</taxon>
    </lineage>
</organism>
<dbReference type="AlphaFoldDB" id="A0AAU7E728"/>
<gene>
    <name evidence="1" type="ORF">AAH949_08170</name>
</gene>
<name>A0AAU7E728_9BACT</name>
<accession>A0AAU7E728</accession>
<reference evidence="1" key="1">
    <citation type="submission" date="2024-05" db="EMBL/GenBank/DDBJ databases">
        <title>Campylobacter coli isolated from environmental waters in Slovenia.</title>
        <authorList>
            <person name="Zautner A.E."/>
            <person name="Bunk B."/>
            <person name="Riedel T."/>
            <person name="Sproeer C."/>
        </authorList>
    </citation>
    <scope>NUCLEOTIDE SEQUENCE</scope>
    <source>
        <strain evidence="1">CCS1377</strain>
    </source>
</reference>
<evidence type="ECO:0000313" key="1">
    <source>
        <dbReference type="EMBL" id="XBJ29050.1"/>
    </source>
</evidence>
<sequence>MLRKQRQCLWKFGFRISNGRKTSLDLNKALLLTQKACKLGRLESCAKVNYIKFKYLKDLDEKTYQSNLQYFLDHN</sequence>
<dbReference type="EMBL" id="CP155620">
    <property type="protein sequence ID" value="XBJ29050.1"/>
    <property type="molecule type" value="Genomic_DNA"/>
</dbReference>